<dbReference type="GO" id="GO:0022625">
    <property type="term" value="C:cytosolic large ribosomal subunit"/>
    <property type="evidence" value="ECO:0007669"/>
    <property type="project" value="InterPro"/>
</dbReference>
<keyword evidence="2" id="KW-0689">Ribosomal protein</keyword>
<dbReference type="GO" id="GO:0003723">
    <property type="term" value="F:RNA binding"/>
    <property type="evidence" value="ECO:0007669"/>
    <property type="project" value="InterPro"/>
</dbReference>
<feature type="compositionally biased region" description="Basic and acidic residues" evidence="4">
    <location>
        <begin position="207"/>
        <end position="225"/>
    </location>
</feature>
<comment type="caution">
    <text evidence="6">The sequence shown here is derived from an EMBL/GenBank/DDBJ whole genome shotgun (WGS) entry which is preliminary data.</text>
</comment>
<dbReference type="GO" id="GO:0003735">
    <property type="term" value="F:structural constituent of ribosome"/>
    <property type="evidence" value="ECO:0007669"/>
    <property type="project" value="InterPro"/>
</dbReference>
<dbReference type="InterPro" id="IPR057260">
    <property type="entry name" value="Ribosomal_L19e_C"/>
</dbReference>
<dbReference type="NCBIfam" id="NF006343">
    <property type="entry name" value="PRK08570.1"/>
    <property type="match status" value="1"/>
</dbReference>
<proteinExistence type="inferred from homology"/>
<dbReference type="InterPro" id="IPR015972">
    <property type="entry name" value="Ribosomal_eL19_dom1"/>
</dbReference>
<evidence type="ECO:0000313" key="6">
    <source>
        <dbReference type="EMBL" id="RHY39674.1"/>
    </source>
</evidence>
<feature type="domain" description="Large ribosomal subunit protein eL19" evidence="5">
    <location>
        <begin position="52"/>
        <end position="191"/>
    </location>
</feature>
<gene>
    <name evidence="6" type="ORF">DYB34_013934</name>
</gene>
<dbReference type="InterPro" id="IPR000196">
    <property type="entry name" value="Ribosomal_eL19_dom"/>
</dbReference>
<dbReference type="Pfam" id="PF25476">
    <property type="entry name" value="Ribosomal_L19e_C"/>
    <property type="match status" value="1"/>
</dbReference>
<dbReference type="Gene3D" id="1.10.1650.10">
    <property type="match status" value="1"/>
</dbReference>
<dbReference type="SUPFAM" id="SSF48140">
    <property type="entry name" value="Ribosomal protein L19 (L19e)"/>
    <property type="match status" value="1"/>
</dbReference>
<organism evidence="6 7">
    <name type="scientific">Aphanomyces astaci</name>
    <name type="common">Crayfish plague agent</name>
    <dbReference type="NCBI Taxonomy" id="112090"/>
    <lineage>
        <taxon>Eukaryota</taxon>
        <taxon>Sar</taxon>
        <taxon>Stramenopiles</taxon>
        <taxon>Oomycota</taxon>
        <taxon>Saprolegniomycetes</taxon>
        <taxon>Saprolegniales</taxon>
        <taxon>Verrucalvaceae</taxon>
        <taxon>Aphanomyces</taxon>
    </lineage>
</organism>
<dbReference type="VEuPathDB" id="FungiDB:H257_11351"/>
<feature type="region of interest" description="Disordered" evidence="4">
    <location>
        <begin position="199"/>
        <end position="225"/>
    </location>
</feature>
<dbReference type="FunFam" id="1.10.1200.240:FF:000001">
    <property type="entry name" value="Ribosomal protein L19"/>
    <property type="match status" value="1"/>
</dbReference>
<evidence type="ECO:0000313" key="7">
    <source>
        <dbReference type="Proteomes" id="UP000283543"/>
    </source>
</evidence>
<dbReference type="EMBL" id="QUTB01010444">
    <property type="protein sequence ID" value="RHY39674.1"/>
    <property type="molecule type" value="Genomic_DNA"/>
</dbReference>
<reference evidence="6 7" key="1">
    <citation type="submission" date="2018-08" db="EMBL/GenBank/DDBJ databases">
        <title>Aphanomyces genome sequencing and annotation.</title>
        <authorList>
            <person name="Minardi D."/>
            <person name="Oidtmann B."/>
            <person name="Van Der Giezen M."/>
            <person name="Studholme D.J."/>
        </authorList>
    </citation>
    <scope>NUCLEOTIDE SEQUENCE [LARGE SCALE GENOMIC DNA]</scope>
    <source>
        <strain evidence="6 7">Si</strain>
    </source>
</reference>
<evidence type="ECO:0000256" key="1">
    <source>
        <dbReference type="ARBA" id="ARBA00011082"/>
    </source>
</evidence>
<evidence type="ECO:0000256" key="4">
    <source>
        <dbReference type="SAM" id="MobiDB-lite"/>
    </source>
</evidence>
<evidence type="ECO:0000256" key="2">
    <source>
        <dbReference type="ARBA" id="ARBA00022980"/>
    </source>
</evidence>
<dbReference type="Proteomes" id="UP000283543">
    <property type="component" value="Unassembled WGS sequence"/>
</dbReference>
<dbReference type="InterPro" id="IPR039547">
    <property type="entry name" value="Ribosomal_eL19"/>
</dbReference>
<evidence type="ECO:0000259" key="5">
    <source>
        <dbReference type="SMART" id="SM01416"/>
    </source>
</evidence>
<dbReference type="CDD" id="cd01417">
    <property type="entry name" value="Ribosomal_L19e_E"/>
    <property type="match status" value="1"/>
</dbReference>
<dbReference type="Gene3D" id="1.10.1200.240">
    <property type="match status" value="1"/>
</dbReference>
<sequence>MEQLKRQRSAVEGKRMQLAQSLALDDDATKRSTDVKTTEFARLFQDNVVPLPLALAASVLKCGKRKIWLDPNESTEIALANSRQNIRKLVKDGFVIRKPQIIHSRARFTKRNAAKRKGRHTGIGKRRGTANARLPFKVIWMRRMRVLRRLLRKYRDSKKIDKHMYHDLYMRSKGNQFKNKRVLMEIIHKLKAEYLREKSLKDQSAARQEKARVARDRKAGKDDKP</sequence>
<name>A0A3R6VWK6_APHAT</name>
<dbReference type="VEuPathDB" id="FungiDB:H257_11352"/>
<dbReference type="InterPro" id="IPR035970">
    <property type="entry name" value="60S_ribosomal_eL19_sf"/>
</dbReference>
<protein>
    <recommendedName>
        <fullName evidence="5">Large ribosomal subunit protein eL19 domain-containing protein</fullName>
    </recommendedName>
</protein>
<dbReference type="InterPro" id="IPR033935">
    <property type="entry name" value="Ribosomal_eL19_euk"/>
</dbReference>
<accession>A0A3R6VWK6</accession>
<dbReference type="PANTHER" id="PTHR10722">
    <property type="entry name" value="60S RIBOSOMAL PROTEIN L19"/>
    <property type="match status" value="1"/>
</dbReference>
<evidence type="ECO:0000256" key="3">
    <source>
        <dbReference type="ARBA" id="ARBA00023274"/>
    </source>
</evidence>
<dbReference type="GO" id="GO:0006412">
    <property type="term" value="P:translation"/>
    <property type="evidence" value="ECO:0007669"/>
    <property type="project" value="InterPro"/>
</dbReference>
<keyword evidence="3" id="KW-0687">Ribonucleoprotein</keyword>
<comment type="similarity">
    <text evidence="1">Belongs to the eukaryotic ribosomal protein eL19 family.</text>
</comment>
<dbReference type="Pfam" id="PF01280">
    <property type="entry name" value="Ribosomal_L19e"/>
    <property type="match status" value="1"/>
</dbReference>
<dbReference type="FunFam" id="1.10.1650.10:FF:000001">
    <property type="entry name" value="Ribosomal protein L19"/>
    <property type="match status" value="1"/>
</dbReference>
<dbReference type="AlphaFoldDB" id="A0A3R6VWK6"/>
<dbReference type="InterPro" id="IPR057259">
    <property type="entry name" value="Ribosomal_L19e"/>
</dbReference>
<dbReference type="SMART" id="SM01416">
    <property type="entry name" value="Ribosomal_L19e"/>
    <property type="match status" value="1"/>
</dbReference>